<sequence>MNTNDIVTALNNISNKLDKPLFDANTLITVLVGLLSITLGWYITYRLSLKQMKKSLVSDLQIKSSQDIIYQIYILKNSLLRTNSNLSDFIFFLQQYKCSFNELGLRNVNRSDSVYSTYESVLNIHIKLVMDKFEEIRLTFQELTNSFNLFWTIFESKQVILNEFVPIYQLLLSKLNEYFISYLKITSIYQVELFSDINLKNQINNVVLENIQEKIRNLESLYYECSSYLGDFSNELQNKYLSHLFNNYVIPKREPKDKRKKVLSLDNYEEFEP</sequence>
<dbReference type="PATRIC" id="fig|1195236.3.peg.233"/>
<evidence type="ECO:0000313" key="3">
    <source>
        <dbReference type="Proteomes" id="UP000014155"/>
    </source>
</evidence>
<protein>
    <submittedName>
        <fullName evidence="2">Uncharacterized protein</fullName>
    </submittedName>
</protein>
<keyword evidence="3" id="KW-1185">Reference proteome</keyword>
<comment type="caution">
    <text evidence="2">The sequence shown here is derived from an EMBL/GenBank/DDBJ whole genome shotgun (WGS) entry which is preliminary data.</text>
</comment>
<organism evidence="2 3">
    <name type="scientific">Ruminiclostridium cellobioparum subsp. termitidis CT1112</name>
    <dbReference type="NCBI Taxonomy" id="1195236"/>
    <lineage>
        <taxon>Bacteria</taxon>
        <taxon>Bacillati</taxon>
        <taxon>Bacillota</taxon>
        <taxon>Clostridia</taxon>
        <taxon>Eubacteriales</taxon>
        <taxon>Oscillospiraceae</taxon>
        <taxon>Ruminiclostridium</taxon>
    </lineage>
</organism>
<dbReference type="EMBL" id="AORV01000008">
    <property type="protein sequence ID" value="EMS74019.1"/>
    <property type="molecule type" value="Genomic_DNA"/>
</dbReference>
<proteinExistence type="predicted"/>
<dbReference type="RefSeq" id="WP_004623048.1">
    <property type="nucleotide sequence ID" value="NZ_AORV01000008.1"/>
</dbReference>
<evidence type="ECO:0000313" key="2">
    <source>
        <dbReference type="EMBL" id="EMS74019.1"/>
    </source>
</evidence>
<name>S0FY26_RUMCE</name>
<dbReference type="Proteomes" id="UP000014155">
    <property type="component" value="Unassembled WGS sequence"/>
</dbReference>
<gene>
    <name evidence="2" type="ORF">CTER_5121</name>
</gene>
<keyword evidence="1" id="KW-0472">Membrane</keyword>
<dbReference type="AlphaFoldDB" id="S0FY26"/>
<keyword evidence="1" id="KW-1133">Transmembrane helix</keyword>
<feature type="transmembrane region" description="Helical" evidence="1">
    <location>
        <begin position="24"/>
        <end position="45"/>
    </location>
</feature>
<reference evidence="2 3" key="1">
    <citation type="journal article" date="2013" name="Genome Announc.">
        <title>Draft Genome Sequence of the Cellulolytic, Mesophilic, Anaerobic Bacterium Clostridium termitidis Strain CT1112 (DSM 5398).</title>
        <authorList>
            <person name="Lal S."/>
            <person name="Ramachandran U."/>
            <person name="Zhang X."/>
            <person name="Munir R."/>
            <person name="Sparling R."/>
            <person name="Levin D.B."/>
        </authorList>
    </citation>
    <scope>NUCLEOTIDE SEQUENCE [LARGE SCALE GENOMIC DNA]</scope>
    <source>
        <strain evidence="2 3">CT1112</strain>
    </source>
</reference>
<keyword evidence="1" id="KW-0812">Transmembrane</keyword>
<evidence type="ECO:0000256" key="1">
    <source>
        <dbReference type="SAM" id="Phobius"/>
    </source>
</evidence>
<accession>S0FY26</accession>